<dbReference type="InterPro" id="IPR043145">
    <property type="entry name" value="Znf_ZZ_sf"/>
</dbReference>
<protein>
    <submittedName>
        <fullName evidence="4">Uncharacterized protein</fullName>
    </submittedName>
</protein>
<evidence type="ECO:0000256" key="1">
    <source>
        <dbReference type="ARBA" id="ARBA00022723"/>
    </source>
</evidence>
<gene>
    <name evidence="4" type="ORF">AK812_SmicGene2251</name>
</gene>
<keyword evidence="5" id="KW-1185">Reference proteome</keyword>
<sequence length="621" mass="68410">MDGLRAALYPLPDEAIPVLAVAFREATAAAFPDRLRQLLREARVPSAADLSVGDARHIYEKLLYLPLPLAAPSVLLCHVGSSCSVCGAALQAQPSAVGKLLTFNGGLVDASYQKAACVRCGREVLGCMDIAADLGLLLRCDPAAVDIFPILAPRHNDDGRSLLFVETRLLRFMSLAVVHWRASFDGFERIWAALHAQRLSSVVRKHLFHAWLFWQAQACLHSFGLGLEALDVPLRLVPSAAGGESAGDPRNDFFLALPRLRELLHRGFLERFARQHRCPVCDVTACVGVDAKVSSSVRVCADTSGTVRDYAEVGVSVRFGCCLPPAPGRRYCRWHAGSEQVPPEPTRLLCPAEHPLQSDSVPDATWLVTCDICSATLQPPAALYTCATCQFDVCNSCIQPVGSATSALRSSSLSQTLPAFPEIDYDDEVADDCCRLAKPPVVAGARRTGGALALLLPCGTVCNVSAVAGRESATQVFGLLGQVRARRCLRFVVYDTSCMLARFIRRRARRPSTSVALQLADCSYVLDRFHRGNHTACVNPTHRLYLPEVCIEQYAELANVNTSNNEQFNNWLSNFQHTLRHMHFETMEIYLLLISYLWNTEACWHRAGVMRRCKLRWSPYF</sequence>
<keyword evidence="2" id="KW-0863">Zinc-finger</keyword>
<dbReference type="GO" id="GO:0008270">
    <property type="term" value="F:zinc ion binding"/>
    <property type="evidence" value="ECO:0007669"/>
    <property type="project" value="UniProtKB-KW"/>
</dbReference>
<evidence type="ECO:0000313" key="5">
    <source>
        <dbReference type="Proteomes" id="UP000186817"/>
    </source>
</evidence>
<keyword evidence="1" id="KW-0479">Metal-binding</keyword>
<dbReference type="Proteomes" id="UP000186817">
    <property type="component" value="Unassembled WGS sequence"/>
</dbReference>
<keyword evidence="3" id="KW-0862">Zinc</keyword>
<dbReference type="EMBL" id="LSRX01000025">
    <property type="protein sequence ID" value="OLQ13611.1"/>
    <property type="molecule type" value="Genomic_DNA"/>
</dbReference>
<evidence type="ECO:0000256" key="2">
    <source>
        <dbReference type="ARBA" id="ARBA00022771"/>
    </source>
</evidence>
<proteinExistence type="predicted"/>
<accession>A0A1Q9F1T0</accession>
<reference evidence="4 5" key="1">
    <citation type="submission" date="2016-02" db="EMBL/GenBank/DDBJ databases">
        <title>Genome analysis of coral dinoflagellate symbionts highlights evolutionary adaptations to a symbiotic lifestyle.</title>
        <authorList>
            <person name="Aranda M."/>
            <person name="Li Y."/>
            <person name="Liew Y.J."/>
            <person name="Baumgarten S."/>
            <person name="Simakov O."/>
            <person name="Wilson M."/>
            <person name="Piel J."/>
            <person name="Ashoor H."/>
            <person name="Bougouffa S."/>
            <person name="Bajic V.B."/>
            <person name="Ryu T."/>
            <person name="Ravasi T."/>
            <person name="Bayer T."/>
            <person name="Micklem G."/>
            <person name="Kim H."/>
            <person name="Bhak J."/>
            <person name="Lajeunesse T.C."/>
            <person name="Voolstra C.R."/>
        </authorList>
    </citation>
    <scope>NUCLEOTIDE SEQUENCE [LARGE SCALE GENOMIC DNA]</scope>
    <source>
        <strain evidence="4 5">CCMP2467</strain>
    </source>
</reference>
<comment type="caution">
    <text evidence="4">The sequence shown here is derived from an EMBL/GenBank/DDBJ whole genome shotgun (WGS) entry which is preliminary data.</text>
</comment>
<evidence type="ECO:0000256" key="3">
    <source>
        <dbReference type="ARBA" id="ARBA00022833"/>
    </source>
</evidence>
<organism evidence="4 5">
    <name type="scientific">Symbiodinium microadriaticum</name>
    <name type="common">Dinoflagellate</name>
    <name type="synonym">Zooxanthella microadriatica</name>
    <dbReference type="NCBI Taxonomy" id="2951"/>
    <lineage>
        <taxon>Eukaryota</taxon>
        <taxon>Sar</taxon>
        <taxon>Alveolata</taxon>
        <taxon>Dinophyceae</taxon>
        <taxon>Suessiales</taxon>
        <taxon>Symbiodiniaceae</taxon>
        <taxon>Symbiodinium</taxon>
    </lineage>
</organism>
<dbReference type="OrthoDB" id="417765at2759"/>
<dbReference type="Gene3D" id="3.30.60.90">
    <property type="match status" value="1"/>
</dbReference>
<name>A0A1Q9F1T0_SYMMI</name>
<dbReference type="AlphaFoldDB" id="A0A1Q9F1T0"/>
<evidence type="ECO:0000313" key="4">
    <source>
        <dbReference type="EMBL" id="OLQ13611.1"/>
    </source>
</evidence>